<evidence type="ECO:0000313" key="1">
    <source>
        <dbReference type="EMBL" id="MDI2593017.1"/>
    </source>
</evidence>
<reference evidence="1 2" key="1">
    <citation type="submission" date="2023-02" db="EMBL/GenBank/DDBJ databases">
        <title>Pseudomonas chrutzelriedensis sp. nov., a potently antifungal strain isolated from moss.</title>
        <authorList>
            <person name="Schnyder A."/>
            <person name="Kalawong R."/>
            <person name="Eberl L."/>
            <person name="Agnoli K."/>
        </authorList>
    </citation>
    <scope>NUCLEOTIDE SEQUENCE [LARGE SCALE GENOMIC DNA]</scope>
    <source>
        <strain evidence="1 2">681</strain>
    </source>
</reference>
<gene>
    <name evidence="1" type="ORF">POF45_16490</name>
</gene>
<proteinExistence type="predicted"/>
<organism evidence="1 2">
    <name type="scientific">Pseudomonas fungipugnans</name>
    <dbReference type="NCBI Taxonomy" id="3024217"/>
    <lineage>
        <taxon>Bacteria</taxon>
        <taxon>Pseudomonadati</taxon>
        <taxon>Pseudomonadota</taxon>
        <taxon>Gammaproteobacteria</taxon>
        <taxon>Pseudomonadales</taxon>
        <taxon>Pseudomonadaceae</taxon>
        <taxon>Pseudomonas</taxon>
    </lineage>
</organism>
<dbReference type="EMBL" id="JARBWL010000002">
    <property type="protein sequence ID" value="MDI2593017.1"/>
    <property type="molecule type" value="Genomic_DNA"/>
</dbReference>
<dbReference type="Proteomes" id="UP001159100">
    <property type="component" value="Unassembled WGS sequence"/>
</dbReference>
<name>A0ABT6QQ45_9PSED</name>
<sequence length="101" mass="10942">MSFFNQRGIFLQLLAPSIVNPREAQVSMQLARKESSWDTVYEVEVEALVDSVYVTAVSSDGGQSFNIRSVSSDVDGDGDIDGDDKAKLLALAKAYANIVNP</sequence>
<protein>
    <submittedName>
        <fullName evidence="1">Uncharacterized protein</fullName>
    </submittedName>
</protein>
<keyword evidence="2" id="KW-1185">Reference proteome</keyword>
<accession>A0ABT6QQ45</accession>
<dbReference type="RefSeq" id="WP_259497967.1">
    <property type="nucleotide sequence ID" value="NZ_JARBWL010000002.1"/>
</dbReference>
<evidence type="ECO:0000313" key="2">
    <source>
        <dbReference type="Proteomes" id="UP001159100"/>
    </source>
</evidence>
<comment type="caution">
    <text evidence="1">The sequence shown here is derived from an EMBL/GenBank/DDBJ whole genome shotgun (WGS) entry which is preliminary data.</text>
</comment>